<sequence length="162" mass="18859">MRNIERKETDPRGVKNSRLDLIDSKSFELRAGQSLGSCHNWRGEKLFKSELKDRGRRFKIENALKQIWCYLWVSVLLEDDKRYFIIIPKGFDLLGWDILDITQQLREITLDGVDIKFWGRKQLQVRKFGKVFPSKNSVSYVNAAKKLAKIIFGGLNQALLGK</sequence>
<name>A0A438BNX7_VITVI</name>
<dbReference type="AlphaFoldDB" id="A0A438BNX7"/>
<evidence type="ECO:0000313" key="1">
    <source>
        <dbReference type="EMBL" id="RVW12664.1"/>
    </source>
</evidence>
<gene>
    <name evidence="1" type="ORF">CK203_114832</name>
</gene>
<dbReference type="EMBL" id="QGNW01002690">
    <property type="protein sequence ID" value="RVW12664.1"/>
    <property type="molecule type" value="Genomic_DNA"/>
</dbReference>
<comment type="caution">
    <text evidence="1">The sequence shown here is derived from an EMBL/GenBank/DDBJ whole genome shotgun (WGS) entry which is preliminary data.</text>
</comment>
<reference evidence="1 2" key="1">
    <citation type="journal article" date="2018" name="PLoS Genet.">
        <title>Population sequencing reveals clonal diversity and ancestral inbreeding in the grapevine cultivar Chardonnay.</title>
        <authorList>
            <person name="Roach M.J."/>
            <person name="Johnson D.L."/>
            <person name="Bohlmann J."/>
            <person name="van Vuuren H.J."/>
            <person name="Jones S.J."/>
            <person name="Pretorius I.S."/>
            <person name="Schmidt S.A."/>
            <person name="Borneman A.R."/>
        </authorList>
    </citation>
    <scope>NUCLEOTIDE SEQUENCE [LARGE SCALE GENOMIC DNA]</scope>
    <source>
        <strain evidence="2">cv. Chardonnay</strain>
        <tissue evidence="1">Leaf</tissue>
    </source>
</reference>
<protein>
    <submittedName>
        <fullName evidence="1">Uncharacterized protein</fullName>
    </submittedName>
</protein>
<dbReference type="Proteomes" id="UP000288805">
    <property type="component" value="Unassembled WGS sequence"/>
</dbReference>
<proteinExistence type="predicted"/>
<organism evidence="1 2">
    <name type="scientific">Vitis vinifera</name>
    <name type="common">Grape</name>
    <dbReference type="NCBI Taxonomy" id="29760"/>
    <lineage>
        <taxon>Eukaryota</taxon>
        <taxon>Viridiplantae</taxon>
        <taxon>Streptophyta</taxon>
        <taxon>Embryophyta</taxon>
        <taxon>Tracheophyta</taxon>
        <taxon>Spermatophyta</taxon>
        <taxon>Magnoliopsida</taxon>
        <taxon>eudicotyledons</taxon>
        <taxon>Gunneridae</taxon>
        <taxon>Pentapetalae</taxon>
        <taxon>rosids</taxon>
        <taxon>Vitales</taxon>
        <taxon>Vitaceae</taxon>
        <taxon>Viteae</taxon>
        <taxon>Vitis</taxon>
    </lineage>
</organism>
<accession>A0A438BNX7</accession>
<evidence type="ECO:0000313" key="2">
    <source>
        <dbReference type="Proteomes" id="UP000288805"/>
    </source>
</evidence>